<keyword evidence="3" id="KW-1185">Reference proteome</keyword>
<protein>
    <submittedName>
        <fullName evidence="2">Uncharacterized protein</fullName>
    </submittedName>
</protein>
<dbReference type="EMBL" id="JALLAZ020001484">
    <property type="protein sequence ID" value="KAL3774180.1"/>
    <property type="molecule type" value="Genomic_DNA"/>
</dbReference>
<name>A0ABD3NL69_9STRA</name>
<feature type="region of interest" description="Disordered" evidence="1">
    <location>
        <begin position="81"/>
        <end position="102"/>
    </location>
</feature>
<feature type="compositionally biased region" description="Basic and acidic residues" evidence="1">
    <location>
        <begin position="33"/>
        <end position="45"/>
    </location>
</feature>
<accession>A0ABD3NL69</accession>
<evidence type="ECO:0000313" key="3">
    <source>
        <dbReference type="Proteomes" id="UP001530315"/>
    </source>
</evidence>
<feature type="compositionally biased region" description="Acidic residues" evidence="1">
    <location>
        <begin position="1"/>
        <end position="32"/>
    </location>
</feature>
<dbReference type="AlphaFoldDB" id="A0ABD3NL69"/>
<reference evidence="2 3" key="1">
    <citation type="submission" date="2024-10" db="EMBL/GenBank/DDBJ databases">
        <title>Updated reference genomes for cyclostephanoid diatoms.</title>
        <authorList>
            <person name="Roberts W.R."/>
            <person name="Alverson A.J."/>
        </authorList>
    </citation>
    <scope>NUCLEOTIDE SEQUENCE [LARGE SCALE GENOMIC DNA]</scope>
    <source>
        <strain evidence="2 3">AJA276-08</strain>
    </source>
</reference>
<gene>
    <name evidence="2" type="ORF">ACHAW5_008527</name>
</gene>
<organism evidence="2 3">
    <name type="scientific">Stephanodiscus triporus</name>
    <dbReference type="NCBI Taxonomy" id="2934178"/>
    <lineage>
        <taxon>Eukaryota</taxon>
        <taxon>Sar</taxon>
        <taxon>Stramenopiles</taxon>
        <taxon>Ochrophyta</taxon>
        <taxon>Bacillariophyta</taxon>
        <taxon>Coscinodiscophyceae</taxon>
        <taxon>Thalassiosirophycidae</taxon>
        <taxon>Stephanodiscales</taxon>
        <taxon>Stephanodiscaceae</taxon>
        <taxon>Stephanodiscus</taxon>
    </lineage>
</organism>
<evidence type="ECO:0000256" key="1">
    <source>
        <dbReference type="SAM" id="MobiDB-lite"/>
    </source>
</evidence>
<proteinExistence type="predicted"/>
<dbReference type="Proteomes" id="UP001530315">
    <property type="component" value="Unassembled WGS sequence"/>
</dbReference>
<evidence type="ECO:0000313" key="2">
    <source>
        <dbReference type="EMBL" id="KAL3774180.1"/>
    </source>
</evidence>
<sequence length="162" mass="18082">MFFDGDNENDDGVDDSDEAAFEEDDDDDDDEYAERQAAEMRRIESNDPTLTELAVGHFTDEEEDFADFDYLVPAIVDYNRPRRQHNRRDARGLPGGVGGSPSLVRYILTESSEDRRRGSDRRAGSCNLHDVALFAALGLPSSDEARARDRVDDVDRVGGVPP</sequence>
<feature type="region of interest" description="Disordered" evidence="1">
    <location>
        <begin position="1"/>
        <end position="48"/>
    </location>
</feature>
<comment type="caution">
    <text evidence="2">The sequence shown here is derived from an EMBL/GenBank/DDBJ whole genome shotgun (WGS) entry which is preliminary data.</text>
</comment>